<reference evidence="1 2" key="1">
    <citation type="submission" date="2020-09" db="EMBL/GenBank/DDBJ databases">
        <title>De no assembly of potato wild relative species, Solanum commersonii.</title>
        <authorList>
            <person name="Cho K."/>
        </authorList>
    </citation>
    <scope>NUCLEOTIDE SEQUENCE [LARGE SCALE GENOMIC DNA]</scope>
    <source>
        <strain evidence="1">LZ3.2</strain>
        <tissue evidence="1">Leaf</tissue>
    </source>
</reference>
<evidence type="ECO:0000313" key="1">
    <source>
        <dbReference type="EMBL" id="KAG5605803.1"/>
    </source>
</evidence>
<dbReference type="AlphaFoldDB" id="A0A9J5YYP5"/>
<sequence>MWKTPPINKYKLNTDDSDLHNLEKIGRGGILRDDQGVLIYAFALPFGEGTNNQADVEANSTVDLLAKQSQHQDIEQRYYTPHQLPQTQEAEKDKATSLINNNLFQNTNTINIKDRHCTFITEGLSISNEID</sequence>
<evidence type="ECO:0000313" key="2">
    <source>
        <dbReference type="Proteomes" id="UP000824120"/>
    </source>
</evidence>
<proteinExistence type="predicted"/>
<accession>A0A9J5YYP5</accession>
<dbReference type="EMBL" id="JACXVP010000005">
    <property type="protein sequence ID" value="KAG5605803.1"/>
    <property type="molecule type" value="Genomic_DNA"/>
</dbReference>
<gene>
    <name evidence="1" type="ORF">H5410_027295</name>
</gene>
<evidence type="ECO:0008006" key="3">
    <source>
        <dbReference type="Google" id="ProtNLM"/>
    </source>
</evidence>
<organism evidence="1 2">
    <name type="scientific">Solanum commersonii</name>
    <name type="common">Commerson's wild potato</name>
    <name type="synonym">Commerson's nightshade</name>
    <dbReference type="NCBI Taxonomy" id="4109"/>
    <lineage>
        <taxon>Eukaryota</taxon>
        <taxon>Viridiplantae</taxon>
        <taxon>Streptophyta</taxon>
        <taxon>Embryophyta</taxon>
        <taxon>Tracheophyta</taxon>
        <taxon>Spermatophyta</taxon>
        <taxon>Magnoliopsida</taxon>
        <taxon>eudicotyledons</taxon>
        <taxon>Gunneridae</taxon>
        <taxon>Pentapetalae</taxon>
        <taxon>asterids</taxon>
        <taxon>lamiids</taxon>
        <taxon>Solanales</taxon>
        <taxon>Solanaceae</taxon>
        <taxon>Solanoideae</taxon>
        <taxon>Solaneae</taxon>
        <taxon>Solanum</taxon>
    </lineage>
</organism>
<dbReference type="OrthoDB" id="1300568at2759"/>
<name>A0A9J5YYP5_SOLCO</name>
<comment type="caution">
    <text evidence="1">The sequence shown here is derived from an EMBL/GenBank/DDBJ whole genome shotgun (WGS) entry which is preliminary data.</text>
</comment>
<keyword evidence="2" id="KW-1185">Reference proteome</keyword>
<dbReference type="Proteomes" id="UP000824120">
    <property type="component" value="Chromosome 5"/>
</dbReference>
<protein>
    <recommendedName>
        <fullName evidence="3">RNase H type-1 domain-containing protein</fullName>
    </recommendedName>
</protein>